<feature type="transmembrane region" description="Helical" evidence="2">
    <location>
        <begin position="7"/>
        <end position="27"/>
    </location>
</feature>
<dbReference type="InParanoid" id="A0A5J5EUT2"/>
<accession>A0A5J5EUT2</accession>
<comment type="caution">
    <text evidence="3">The sequence shown here is derived from an EMBL/GenBank/DDBJ whole genome shotgun (WGS) entry which is preliminary data.</text>
</comment>
<proteinExistence type="predicted"/>
<evidence type="ECO:0000256" key="2">
    <source>
        <dbReference type="SAM" id="Phobius"/>
    </source>
</evidence>
<dbReference type="Proteomes" id="UP000326924">
    <property type="component" value="Unassembled WGS sequence"/>
</dbReference>
<evidence type="ECO:0000313" key="4">
    <source>
        <dbReference type="Proteomes" id="UP000326924"/>
    </source>
</evidence>
<keyword evidence="4" id="KW-1185">Reference proteome</keyword>
<name>A0A5J5EUT2_9PEZI</name>
<feature type="compositionally biased region" description="Basic and acidic residues" evidence="1">
    <location>
        <begin position="178"/>
        <end position="191"/>
    </location>
</feature>
<dbReference type="AlphaFoldDB" id="A0A5J5EUT2"/>
<feature type="transmembrane region" description="Helical" evidence="2">
    <location>
        <begin position="143"/>
        <end position="167"/>
    </location>
</feature>
<reference evidence="3 4" key="1">
    <citation type="submission" date="2019-09" db="EMBL/GenBank/DDBJ databases">
        <title>Draft genome of the ectomycorrhizal ascomycete Sphaerosporella brunnea.</title>
        <authorList>
            <consortium name="DOE Joint Genome Institute"/>
            <person name="Benucci G.M."/>
            <person name="Marozzi G."/>
            <person name="Antonielli L."/>
            <person name="Sanchez S."/>
            <person name="Marco P."/>
            <person name="Wang X."/>
            <person name="Falini L.B."/>
            <person name="Barry K."/>
            <person name="Haridas S."/>
            <person name="Lipzen A."/>
            <person name="Labutti K."/>
            <person name="Grigoriev I.V."/>
            <person name="Murat C."/>
            <person name="Martin F."/>
            <person name="Albertini E."/>
            <person name="Donnini D."/>
            <person name="Bonito G."/>
        </authorList>
    </citation>
    <scope>NUCLEOTIDE SEQUENCE [LARGE SCALE GENOMIC DNA]</scope>
    <source>
        <strain evidence="3 4">Sb_GMNB300</strain>
    </source>
</reference>
<protein>
    <recommendedName>
        <fullName evidence="5">MARVEL domain-containing protein</fullName>
    </recommendedName>
</protein>
<sequence>MQLSILTTFLILEFLCLTTLFGLVGYANPNTYRSALLEDGLASGLEMSASPIPVVWTARATTTTLYLTLSTFLLLVLQAILHILALYPPLLAAAATLVLAGVWLAVIAVFQVGTQGSVPWFLKHSCEHVFHRANYSSCRQAQAVLAVSVLLVAVYAGVVAWAAWVVFAGRRRGRGAKGKEVEGAQMEERVGTAETADSGVGLREV</sequence>
<evidence type="ECO:0008006" key="5">
    <source>
        <dbReference type="Google" id="ProtNLM"/>
    </source>
</evidence>
<feature type="region of interest" description="Disordered" evidence="1">
    <location>
        <begin position="178"/>
        <end position="205"/>
    </location>
</feature>
<organism evidence="3 4">
    <name type="scientific">Sphaerosporella brunnea</name>
    <dbReference type="NCBI Taxonomy" id="1250544"/>
    <lineage>
        <taxon>Eukaryota</taxon>
        <taxon>Fungi</taxon>
        <taxon>Dikarya</taxon>
        <taxon>Ascomycota</taxon>
        <taxon>Pezizomycotina</taxon>
        <taxon>Pezizomycetes</taxon>
        <taxon>Pezizales</taxon>
        <taxon>Pyronemataceae</taxon>
        <taxon>Sphaerosporella</taxon>
    </lineage>
</organism>
<keyword evidence="2" id="KW-0812">Transmembrane</keyword>
<keyword evidence="2" id="KW-1133">Transmembrane helix</keyword>
<keyword evidence="2" id="KW-0472">Membrane</keyword>
<evidence type="ECO:0000256" key="1">
    <source>
        <dbReference type="SAM" id="MobiDB-lite"/>
    </source>
</evidence>
<feature type="transmembrane region" description="Helical" evidence="2">
    <location>
        <begin position="91"/>
        <end position="113"/>
    </location>
</feature>
<feature type="transmembrane region" description="Helical" evidence="2">
    <location>
        <begin position="65"/>
        <end position="84"/>
    </location>
</feature>
<gene>
    <name evidence="3" type="ORF">FN846DRAFT_951928</name>
</gene>
<dbReference type="OrthoDB" id="5352400at2759"/>
<evidence type="ECO:0000313" key="3">
    <source>
        <dbReference type="EMBL" id="KAA8904796.1"/>
    </source>
</evidence>
<dbReference type="EMBL" id="VXIS01000104">
    <property type="protein sequence ID" value="KAA8904796.1"/>
    <property type="molecule type" value="Genomic_DNA"/>
</dbReference>